<dbReference type="PANTHER" id="PTHR10778">
    <property type="entry name" value="SOLUTE CARRIER FAMILY 35 MEMBER B"/>
    <property type="match status" value="1"/>
</dbReference>
<organism evidence="10 11">
    <name type="scientific">Aphanomyces stellatus</name>
    <dbReference type="NCBI Taxonomy" id="120398"/>
    <lineage>
        <taxon>Eukaryota</taxon>
        <taxon>Sar</taxon>
        <taxon>Stramenopiles</taxon>
        <taxon>Oomycota</taxon>
        <taxon>Saprolegniomycetes</taxon>
        <taxon>Saprolegniales</taxon>
        <taxon>Verrucalvaceae</taxon>
        <taxon>Aphanomyces</taxon>
    </lineage>
</organism>
<sequence length="383" mass="42695">MTDLEAPPQRSVMDVLSKYIPSSITSHVSYMSQQALFLFCAFNVVMWFGLYAYFQEKLTINGDAPAELVVMCPQYLIYTVVAWCGLHMKRVSVRKDKSVVQVPKRHSPWHIFAFIAAATFGSYYFSFRALRHVSYLFKVLGKTCKPIPILLLGLCFGKTYTTRKYSSVLLITSGAAVFFVYQSASSSSNQNIHSIQDQLTGVFLLLVSLLCDGLAGVLEDKYIAEYKLGPFDLMFRISFVSTAFCAVLLGHDWTTLLFHLSGDAWRLIGLIGLCGSLGQVFMFISITYFGSLSTSVVGTCRKMLTVLSSIYVFQHPLSRMQIVGLGLAFIGMMLSMASKNPRHAAASAPPQIHPSDVPLHHVDLSTAYELCHMHQRKEVVELV</sequence>
<keyword evidence="6 8" id="KW-1133">Transmembrane helix</keyword>
<dbReference type="GO" id="GO:0000139">
    <property type="term" value="C:Golgi membrane"/>
    <property type="evidence" value="ECO:0007669"/>
    <property type="project" value="TreeGrafter"/>
</dbReference>
<keyword evidence="3" id="KW-0813">Transport</keyword>
<accession>A0A485KRH6</accession>
<evidence type="ECO:0000313" key="10">
    <source>
        <dbReference type="EMBL" id="VFT87760.1"/>
    </source>
</evidence>
<reference evidence="9" key="2">
    <citation type="submission" date="2019-06" db="EMBL/GenBank/DDBJ databases">
        <title>Genomics analysis of Aphanomyces spp. identifies a new class of oomycete effector associated with host adaptation.</title>
        <authorList>
            <person name="Gaulin E."/>
        </authorList>
    </citation>
    <scope>NUCLEOTIDE SEQUENCE</scope>
    <source>
        <strain evidence="9">CBS 578.67</strain>
    </source>
</reference>
<feature type="transmembrane region" description="Helical" evidence="8">
    <location>
        <begin position="107"/>
        <end position="127"/>
    </location>
</feature>
<evidence type="ECO:0000256" key="5">
    <source>
        <dbReference type="ARBA" id="ARBA00022824"/>
    </source>
</evidence>
<evidence type="ECO:0000313" key="11">
    <source>
        <dbReference type="Proteomes" id="UP000332933"/>
    </source>
</evidence>
<evidence type="ECO:0000256" key="6">
    <source>
        <dbReference type="ARBA" id="ARBA00022989"/>
    </source>
</evidence>
<evidence type="ECO:0000256" key="3">
    <source>
        <dbReference type="ARBA" id="ARBA00022448"/>
    </source>
</evidence>
<feature type="transmembrane region" description="Helical" evidence="8">
    <location>
        <begin position="66"/>
        <end position="86"/>
    </location>
</feature>
<dbReference type="Pfam" id="PF08449">
    <property type="entry name" value="UAA"/>
    <property type="match status" value="1"/>
</dbReference>
<evidence type="ECO:0000256" key="7">
    <source>
        <dbReference type="ARBA" id="ARBA00023136"/>
    </source>
</evidence>
<feature type="transmembrane region" description="Helical" evidence="8">
    <location>
        <begin position="267"/>
        <end position="289"/>
    </location>
</feature>
<keyword evidence="7 8" id="KW-0472">Membrane</keyword>
<evidence type="ECO:0000313" key="9">
    <source>
        <dbReference type="EMBL" id="KAF0698469.1"/>
    </source>
</evidence>
<keyword evidence="11" id="KW-1185">Reference proteome</keyword>
<gene>
    <name evidence="10" type="primary">Aste57867_10892</name>
    <name evidence="9" type="ORF">As57867_010852</name>
    <name evidence="10" type="ORF">ASTE57867_10892</name>
</gene>
<evidence type="ECO:0000256" key="2">
    <source>
        <dbReference type="ARBA" id="ARBA00010694"/>
    </source>
</evidence>
<dbReference type="EMBL" id="CAADRA010005258">
    <property type="protein sequence ID" value="VFT87760.1"/>
    <property type="molecule type" value="Genomic_DNA"/>
</dbReference>
<feature type="transmembrane region" description="Helical" evidence="8">
    <location>
        <begin position="320"/>
        <end position="337"/>
    </location>
</feature>
<reference evidence="10 11" key="1">
    <citation type="submission" date="2019-03" db="EMBL/GenBank/DDBJ databases">
        <authorList>
            <person name="Gaulin E."/>
            <person name="Dumas B."/>
        </authorList>
    </citation>
    <scope>NUCLEOTIDE SEQUENCE [LARGE SCALE GENOMIC DNA]</scope>
    <source>
        <strain evidence="10">CBS 568.67</strain>
    </source>
</reference>
<comment type="similarity">
    <text evidence="2">Belongs to the nucleotide-sugar transporter family. SLC35B subfamily.</text>
</comment>
<dbReference type="OrthoDB" id="78344at2759"/>
<dbReference type="AlphaFoldDB" id="A0A485KRH6"/>
<keyword evidence="5" id="KW-0256">Endoplasmic reticulum</keyword>
<dbReference type="GO" id="GO:0005459">
    <property type="term" value="F:UDP-galactose transmembrane transporter activity"/>
    <property type="evidence" value="ECO:0007669"/>
    <property type="project" value="TreeGrafter"/>
</dbReference>
<name>A0A485KRH6_9STRA</name>
<evidence type="ECO:0000256" key="1">
    <source>
        <dbReference type="ARBA" id="ARBA00004477"/>
    </source>
</evidence>
<comment type="subcellular location">
    <subcellularLocation>
        <location evidence="1">Endoplasmic reticulum membrane</location>
        <topology evidence="1">Multi-pass membrane protein</topology>
    </subcellularLocation>
</comment>
<feature type="transmembrane region" description="Helical" evidence="8">
    <location>
        <begin position="199"/>
        <end position="218"/>
    </location>
</feature>
<feature type="transmembrane region" description="Helical" evidence="8">
    <location>
        <begin position="239"/>
        <end position="261"/>
    </location>
</feature>
<feature type="transmembrane region" description="Helical" evidence="8">
    <location>
        <begin position="168"/>
        <end position="184"/>
    </location>
</feature>
<dbReference type="GO" id="GO:0005789">
    <property type="term" value="C:endoplasmic reticulum membrane"/>
    <property type="evidence" value="ECO:0007669"/>
    <property type="project" value="UniProtKB-SubCell"/>
</dbReference>
<dbReference type="GO" id="GO:0005460">
    <property type="term" value="F:UDP-glucose transmembrane transporter activity"/>
    <property type="evidence" value="ECO:0007669"/>
    <property type="project" value="TreeGrafter"/>
</dbReference>
<proteinExistence type="inferred from homology"/>
<feature type="transmembrane region" description="Helical" evidence="8">
    <location>
        <begin position="35"/>
        <end position="54"/>
    </location>
</feature>
<dbReference type="EMBL" id="VJMH01005237">
    <property type="protein sequence ID" value="KAF0698469.1"/>
    <property type="molecule type" value="Genomic_DNA"/>
</dbReference>
<dbReference type="PANTHER" id="PTHR10778:SF10">
    <property type="entry name" value="SOLUTE CARRIER FAMILY 35 MEMBER B1"/>
    <property type="match status" value="1"/>
</dbReference>
<dbReference type="InterPro" id="IPR013657">
    <property type="entry name" value="SCL35B1-4/HUT1"/>
</dbReference>
<dbReference type="SUPFAM" id="SSF103481">
    <property type="entry name" value="Multidrug resistance efflux transporter EmrE"/>
    <property type="match status" value="1"/>
</dbReference>
<protein>
    <submittedName>
        <fullName evidence="10">Aste57867_10892 protein</fullName>
    </submittedName>
</protein>
<evidence type="ECO:0000256" key="8">
    <source>
        <dbReference type="SAM" id="Phobius"/>
    </source>
</evidence>
<dbReference type="InterPro" id="IPR037185">
    <property type="entry name" value="EmrE-like"/>
</dbReference>
<evidence type="ECO:0000256" key="4">
    <source>
        <dbReference type="ARBA" id="ARBA00022692"/>
    </source>
</evidence>
<keyword evidence="4 8" id="KW-0812">Transmembrane</keyword>
<dbReference type="Proteomes" id="UP000332933">
    <property type="component" value="Unassembled WGS sequence"/>
</dbReference>